<dbReference type="EMBL" id="AP009384">
    <property type="protein sequence ID" value="BAF87660.1"/>
    <property type="molecule type" value="Genomic_DNA"/>
</dbReference>
<dbReference type="Proteomes" id="UP000000270">
    <property type="component" value="Chromosome"/>
</dbReference>
<reference evidence="4 5" key="6">
    <citation type="journal article" date="2011" name="Appl. Environ. Microbiol.">
        <title>Involvement of the azorhizobial chromosome partition gene (parA) in the onset of bacteroid differentiation during Sesbania rostrata stem nodule development.</title>
        <authorList>
            <person name="Liu CT."/>
            <person name="Lee KB."/>
            <person name="Wang YS."/>
            <person name="Peng MH."/>
            <person name="Lee KT."/>
            <person name="Suzuki S."/>
            <person name="Suzuki T."/>
            <person name="Oyaizu H."/>
        </authorList>
    </citation>
    <scope>NUCLEOTIDE SEQUENCE [LARGE SCALE GENOMIC DNA]</scope>
    <source>
        <strain evidence="5">ATCC 43989 / DSM 5975 / JCM 20966 / LMG 6465 / NBRC 14845 / NCIMB 13405 / ORS 571</strain>
    </source>
</reference>
<dbReference type="KEGG" id="azc:AZC_1662"/>
<dbReference type="Gene3D" id="3.30.9.10">
    <property type="entry name" value="D-Amino Acid Oxidase, subunit A, domain 2"/>
    <property type="match status" value="1"/>
</dbReference>
<evidence type="ECO:0000313" key="5">
    <source>
        <dbReference type="Proteomes" id="UP000000270"/>
    </source>
</evidence>
<reference evidence="4 5" key="5">
    <citation type="journal article" date="2010" name="Appl. Environ. Microbiol.">
        <title>phrR-like gene praR of Azorhizobium caulinodans ORS571 is essential for symbiosis with Sesbania rostrata and is involved in expression of reb genes.</title>
        <authorList>
            <person name="Akiba N."/>
            <person name="Aono T."/>
            <person name="Toyazaki H."/>
            <person name="Sato S."/>
            <person name="Oyaizu H."/>
        </authorList>
    </citation>
    <scope>NUCLEOTIDE SEQUENCE [LARGE SCALE GENOMIC DNA]</scope>
    <source>
        <strain evidence="5">ATCC 43989 / DSM 5975 / JCM 20966 / LMG 6465 / NBRC 14845 / NCIMB 13405 / ORS 571</strain>
    </source>
</reference>
<reference evidence="4 5" key="3">
    <citation type="journal article" date="2008" name="BMC Genomics">
        <title>The genome of the versatile nitrogen fixer Azorhizobium caulinodans ORS571.</title>
        <authorList>
            <person name="Lee KB."/>
            <person name="Backer P.D."/>
            <person name="Aono T."/>
            <person name="Liu CT."/>
            <person name="Suzuki S."/>
            <person name="Suzuki T."/>
            <person name="Kaneko T."/>
            <person name="Yamada M."/>
            <person name="Tabata S."/>
            <person name="Kupfer D.M."/>
            <person name="Najar F.Z."/>
            <person name="Wiley G.B."/>
            <person name="Roe B."/>
            <person name="Binnewies T.T."/>
            <person name="Ussery D.W."/>
            <person name="D'Haeze W."/>
            <person name="Herder J.D."/>
            <person name="Gevers D."/>
            <person name="Vereecke D."/>
            <person name="Holsters M."/>
            <person name="Oyaizu H."/>
        </authorList>
    </citation>
    <scope>NUCLEOTIDE SEQUENCE [LARGE SCALE GENOMIC DNA]</scope>
    <source>
        <strain evidence="5">ATCC 43989 / DSM 5975 / JCM 20966 / LMG 6465 / NBRC 14845 / NCIMB 13405 / ORS 571</strain>
    </source>
</reference>
<dbReference type="GO" id="GO:0005737">
    <property type="term" value="C:cytoplasm"/>
    <property type="evidence" value="ECO:0007669"/>
    <property type="project" value="TreeGrafter"/>
</dbReference>
<dbReference type="SUPFAM" id="SSF51905">
    <property type="entry name" value="FAD/NAD(P)-binding domain"/>
    <property type="match status" value="1"/>
</dbReference>
<feature type="domain" description="FAD dependent oxidoreductase" evidence="3">
    <location>
        <begin position="12"/>
        <end position="352"/>
    </location>
</feature>
<dbReference type="HOGENOM" id="CLU_007884_3_0_5"/>
<dbReference type="Gene3D" id="3.50.50.60">
    <property type="entry name" value="FAD/NAD(P)-binding domain"/>
    <property type="match status" value="1"/>
</dbReference>
<evidence type="ECO:0000259" key="3">
    <source>
        <dbReference type="Pfam" id="PF01266"/>
    </source>
</evidence>
<name>A8I3W9_AZOC5</name>
<evidence type="ECO:0000313" key="4">
    <source>
        <dbReference type="EMBL" id="BAF87660.1"/>
    </source>
</evidence>
<keyword evidence="5" id="KW-1185">Reference proteome</keyword>
<feature type="compositionally biased region" description="Low complexity" evidence="2">
    <location>
        <begin position="442"/>
        <end position="453"/>
    </location>
</feature>
<reference evidence="4 5" key="1">
    <citation type="journal article" date="2007" name="Appl. Environ. Microbiol.">
        <title>Rhizobial factors required for stem nodule maturation and maintenance in Sesbania rostrata-Azorhizobium caulinodans ORS571 symbiosis.</title>
        <authorList>
            <person name="Suzuki S."/>
            <person name="Aono T."/>
            <person name="Lee KB."/>
            <person name="Suzuki T."/>
            <person name="Liu CT."/>
            <person name="Miwa H."/>
            <person name="Wakao S."/>
            <person name="Iki T."/>
            <person name="Oyaizu H."/>
        </authorList>
    </citation>
    <scope>NUCLEOTIDE SEQUENCE [LARGE SCALE GENOMIC DNA]</scope>
    <source>
        <strain evidence="5">ATCC 43989 / DSM 5975 / JCM 20966 / LMG 6465 / NBRC 14845 / NCIMB 13405 / ORS 571</strain>
    </source>
</reference>
<dbReference type="InterPro" id="IPR006076">
    <property type="entry name" value="FAD-dep_OxRdtase"/>
</dbReference>
<dbReference type="PANTHER" id="PTHR13847">
    <property type="entry name" value="SARCOSINE DEHYDROGENASE-RELATED"/>
    <property type="match status" value="1"/>
</dbReference>
<protein>
    <submittedName>
        <fullName evidence="4">Putative glycine/D-amino acid oxidase</fullName>
    </submittedName>
</protein>
<dbReference type="STRING" id="438753.AZC_1662"/>
<reference evidence="5" key="2">
    <citation type="submission" date="2007-04" db="EMBL/GenBank/DDBJ databases">
        <title>Complete genome sequence of the nitrogen-fixing bacterium Azorhizobium caulinodans ORS571.</title>
        <authorList>
            <person name="Lee K.B."/>
            <person name="Backer P.D."/>
            <person name="Aono T."/>
            <person name="Liu C.T."/>
            <person name="Suzuki S."/>
            <person name="Suzuki T."/>
            <person name="Kaneko T."/>
            <person name="Yamada M."/>
            <person name="Tabata S."/>
            <person name="Kupfer D.M."/>
            <person name="Najar F.Z."/>
            <person name="Wiley G.B."/>
            <person name="Roe B."/>
            <person name="Binnewies T."/>
            <person name="Ussery D."/>
            <person name="Vereecke D."/>
            <person name="Gevers D."/>
            <person name="Holsters M."/>
            <person name="Oyaizu H."/>
        </authorList>
    </citation>
    <scope>NUCLEOTIDE SEQUENCE [LARGE SCALE GENOMIC DNA]</scope>
    <source>
        <strain evidence="5">ATCC 43989 / DSM 5975 / JCM 20966 / LMG 6465 / NBRC 14845 / NCIMB 13405 / ORS 571</strain>
    </source>
</reference>
<dbReference type="PRINTS" id="PR00420">
    <property type="entry name" value="RNGMNOXGNASE"/>
</dbReference>
<dbReference type="Pfam" id="PF01266">
    <property type="entry name" value="DAO"/>
    <property type="match status" value="1"/>
</dbReference>
<dbReference type="RefSeq" id="WP_012170190.1">
    <property type="nucleotide sequence ID" value="NC_009937.1"/>
</dbReference>
<sequence>MTAIAPADLDTDVCVVGGTLAGLMTALTLARQGLDVILLERSLIAPAPQIGLLTGGLSLWLSEGTQPLSRESARSAFDLSLEAMAGALSLFDELGLDRLGRGLLRVGAAHETARLDAEAEARDMLGLLELRRWPRSEIAAITGTERYVGATYEPHAIFYDARDINGALLRAVMEAGVRVYQMTPVLAADLDGVRKYLQTPAGRVRADHVVLCAGRRAARIAPWLAGALGVAPYVRGGFAVRAVRPDFSGLVAEPGPLGARFAPGIGELDFEAPVALMPGGEVGAAVALRRRARQVYPELRRRIAEHAHAFSLDRAPHGLPLIGLRRQGLWYAAGLGGNALANAALAAHVICDGIVARGGKIEELAPLQPRYAYGLAGRAAAAVRFGWRRLSDSIALARAERDPARAANHTHARFEPGISTAPAHPRRVDARQAHAEQGAAVHTGHGPAGTAPAGEHHAGEVPSAPEGADGKGTPLRQA</sequence>
<dbReference type="PANTHER" id="PTHR13847:SF281">
    <property type="entry name" value="FAD DEPENDENT OXIDOREDUCTASE DOMAIN-CONTAINING PROTEIN"/>
    <property type="match status" value="1"/>
</dbReference>
<organism evidence="4 5">
    <name type="scientific">Azorhizobium caulinodans (strain ATCC 43989 / DSM 5975 / JCM 20966 / LMG 6465 / NBRC 14845 / NCIMB 13405 / ORS 571)</name>
    <dbReference type="NCBI Taxonomy" id="438753"/>
    <lineage>
        <taxon>Bacteria</taxon>
        <taxon>Pseudomonadati</taxon>
        <taxon>Pseudomonadota</taxon>
        <taxon>Alphaproteobacteria</taxon>
        <taxon>Hyphomicrobiales</taxon>
        <taxon>Xanthobacteraceae</taxon>
        <taxon>Azorhizobium</taxon>
    </lineage>
</organism>
<gene>
    <name evidence="4" type="ordered locus">AZC_1662</name>
</gene>
<dbReference type="GO" id="GO:0016491">
    <property type="term" value="F:oxidoreductase activity"/>
    <property type="evidence" value="ECO:0007669"/>
    <property type="project" value="UniProtKB-KW"/>
</dbReference>
<dbReference type="AlphaFoldDB" id="A8I3W9"/>
<proteinExistence type="predicted"/>
<feature type="region of interest" description="Disordered" evidence="2">
    <location>
        <begin position="402"/>
        <end position="478"/>
    </location>
</feature>
<evidence type="ECO:0000256" key="1">
    <source>
        <dbReference type="ARBA" id="ARBA00023002"/>
    </source>
</evidence>
<accession>A8I3W9</accession>
<dbReference type="InterPro" id="IPR036188">
    <property type="entry name" value="FAD/NAD-bd_sf"/>
</dbReference>
<evidence type="ECO:0000256" key="2">
    <source>
        <dbReference type="SAM" id="MobiDB-lite"/>
    </source>
</evidence>
<keyword evidence="1" id="KW-0560">Oxidoreductase</keyword>
<reference evidence="4 5" key="4">
    <citation type="journal article" date="2009" name="Appl. Environ. Microbiol.">
        <title>Comparative genome-wide transcriptional profiling of Azorhizobium caulinodans ORS571 grown under free-living and symbiotic conditions.</title>
        <authorList>
            <person name="Tsukada S."/>
            <person name="Aono T."/>
            <person name="Akiba N."/>
            <person name="Lee KB."/>
            <person name="Liu CT."/>
            <person name="Toyazaki H."/>
            <person name="Oyaizu H."/>
        </authorList>
    </citation>
    <scope>NUCLEOTIDE SEQUENCE [LARGE SCALE GENOMIC DNA]</scope>
    <source>
        <strain evidence="5">ATCC 43989 / DSM 5975 / JCM 20966 / LMG 6465 / NBRC 14845 / NCIMB 13405 / ORS 571</strain>
    </source>
</reference>
<dbReference type="eggNOG" id="COG0665">
    <property type="taxonomic scope" value="Bacteria"/>
</dbReference>